<proteinExistence type="predicted"/>
<dbReference type="PANTHER" id="PTHR33254">
    <property type="entry name" value="4-HYDROXY-4-METHYL-2-OXOGLUTARATE ALDOLASE 3-RELATED"/>
    <property type="match status" value="1"/>
</dbReference>
<evidence type="ECO:0000256" key="5">
    <source>
        <dbReference type="PIRSR" id="PIRSR605493-1"/>
    </source>
</evidence>
<dbReference type="AlphaFoldDB" id="A0A859CYU1"/>
<dbReference type="Proteomes" id="UP000509371">
    <property type="component" value="Chromosome"/>
</dbReference>
<evidence type="ECO:0000256" key="4">
    <source>
        <dbReference type="ARBA" id="ARBA00030169"/>
    </source>
</evidence>
<dbReference type="SUPFAM" id="SSF89562">
    <property type="entry name" value="RraA-like"/>
    <property type="match status" value="1"/>
</dbReference>
<keyword evidence="5" id="KW-0460">Magnesium</keyword>
<dbReference type="CDD" id="cd16841">
    <property type="entry name" value="RraA_family"/>
    <property type="match status" value="1"/>
</dbReference>
<gene>
    <name evidence="6" type="ORF">MP3633_3116</name>
</gene>
<dbReference type="InterPro" id="IPR036704">
    <property type="entry name" value="RraA/RraA-like_sf"/>
</dbReference>
<dbReference type="Pfam" id="PF03737">
    <property type="entry name" value="RraA-like"/>
    <property type="match status" value="1"/>
</dbReference>
<feature type="binding site" evidence="5">
    <location>
        <position position="101"/>
    </location>
    <ligand>
        <name>Mg(2+)</name>
        <dbReference type="ChEBI" id="CHEBI:18420"/>
    </ligand>
</feature>
<evidence type="ECO:0000313" key="7">
    <source>
        <dbReference type="Proteomes" id="UP000509371"/>
    </source>
</evidence>
<comment type="cofactor">
    <cofactor evidence="5">
        <name>Mg(2+)</name>
        <dbReference type="ChEBI" id="CHEBI:18420"/>
    </cofactor>
</comment>
<dbReference type="Gene3D" id="3.50.30.40">
    <property type="entry name" value="Ribonuclease E inhibitor RraA/RraA-like"/>
    <property type="match status" value="1"/>
</dbReference>
<organism evidence="6 7">
    <name type="scientific">Marinomonas primoryensis</name>
    <dbReference type="NCBI Taxonomy" id="178399"/>
    <lineage>
        <taxon>Bacteria</taxon>
        <taxon>Pseudomonadati</taxon>
        <taxon>Pseudomonadota</taxon>
        <taxon>Gammaproteobacteria</taxon>
        <taxon>Oceanospirillales</taxon>
        <taxon>Oceanospirillaceae</taxon>
        <taxon>Marinomonas</taxon>
    </lineage>
</organism>
<evidence type="ECO:0000256" key="2">
    <source>
        <dbReference type="ARBA" id="ARBA00016549"/>
    </source>
</evidence>
<sequence>MKDVFHNISTSTLGHLTDTGYLSDIKSQVPNQKMVGRIVTARIYPPDAGILREALIKAQAGDALAIECAVNDHYACWGELRNLAAQIKKLAGVIIAGNITDISALRSQPFPIFARGVSALTTRTRTNAQSGEINIPVTLSGVIVKPGDIAIGDDDGLFVFSENYANEVLKLAQIKERQDRVKRKELLSKLIPPSSKAV</sequence>
<protein>
    <recommendedName>
        <fullName evidence="2">Putative 4-hydroxy-4-methyl-2-oxoglutarate aldolase</fullName>
    </recommendedName>
    <alternativeName>
        <fullName evidence="3">Regulator of ribonuclease activity homolog</fullName>
    </alternativeName>
    <alternativeName>
        <fullName evidence="4">RraA-like protein</fullName>
    </alternativeName>
</protein>
<name>A0A859CYU1_9GAMM</name>
<accession>A0A859CYU1</accession>
<dbReference type="InterPro" id="IPR005493">
    <property type="entry name" value="RraA/RraA-like"/>
</dbReference>
<dbReference type="RefSeq" id="WP_176336192.1">
    <property type="nucleotide sequence ID" value="NZ_BAAAEF010000032.1"/>
</dbReference>
<dbReference type="KEGG" id="mpri:MP3633_3116"/>
<comment type="cofactor">
    <cofactor evidence="1">
        <name>a divalent metal cation</name>
        <dbReference type="ChEBI" id="CHEBI:60240"/>
    </cofactor>
</comment>
<keyword evidence="5" id="KW-0479">Metal-binding</keyword>
<evidence type="ECO:0000313" key="6">
    <source>
        <dbReference type="EMBL" id="QKK81843.1"/>
    </source>
</evidence>
<dbReference type="EMBL" id="CP054301">
    <property type="protein sequence ID" value="QKK81843.1"/>
    <property type="molecule type" value="Genomic_DNA"/>
</dbReference>
<reference evidence="6 7" key="1">
    <citation type="submission" date="2020-06" db="EMBL/GenBank/DDBJ databases">
        <authorList>
            <person name="Voronona O.L."/>
            <person name="Aksenova E.I."/>
            <person name="Kunda M.S."/>
            <person name="Semenov A.N."/>
            <person name="Ryzhova N."/>
        </authorList>
    </citation>
    <scope>NUCLEOTIDE SEQUENCE [LARGE SCALE GENOMIC DNA]</scope>
    <source>
        <strain evidence="6 7">MPKMM3633</strain>
    </source>
</reference>
<evidence type="ECO:0000256" key="3">
    <source>
        <dbReference type="ARBA" id="ARBA00029596"/>
    </source>
</evidence>
<dbReference type="PANTHER" id="PTHR33254:SF4">
    <property type="entry name" value="4-HYDROXY-4-METHYL-2-OXOGLUTARATE ALDOLASE 3-RELATED"/>
    <property type="match status" value="1"/>
</dbReference>
<dbReference type="GO" id="GO:0046872">
    <property type="term" value="F:metal ion binding"/>
    <property type="evidence" value="ECO:0007669"/>
    <property type="project" value="UniProtKB-KW"/>
</dbReference>
<evidence type="ECO:0000256" key="1">
    <source>
        <dbReference type="ARBA" id="ARBA00001968"/>
    </source>
</evidence>